<dbReference type="InterPro" id="IPR051609">
    <property type="entry name" value="NmrA/Isoflavone_reductase-like"/>
</dbReference>
<organism evidence="4 5">
    <name type="scientific">Marasmiellus scandens</name>
    <dbReference type="NCBI Taxonomy" id="2682957"/>
    <lineage>
        <taxon>Eukaryota</taxon>
        <taxon>Fungi</taxon>
        <taxon>Dikarya</taxon>
        <taxon>Basidiomycota</taxon>
        <taxon>Agaricomycotina</taxon>
        <taxon>Agaricomycetes</taxon>
        <taxon>Agaricomycetidae</taxon>
        <taxon>Agaricales</taxon>
        <taxon>Marasmiineae</taxon>
        <taxon>Omphalotaceae</taxon>
        <taxon>Marasmiellus</taxon>
    </lineage>
</organism>
<dbReference type="PANTHER" id="PTHR47706">
    <property type="entry name" value="NMRA-LIKE FAMILY PROTEIN"/>
    <property type="match status" value="1"/>
</dbReference>
<feature type="domain" description="NmrA-like" evidence="3">
    <location>
        <begin position="9"/>
        <end position="227"/>
    </location>
</feature>
<keyword evidence="1" id="KW-0521">NADP</keyword>
<dbReference type="Pfam" id="PF05368">
    <property type="entry name" value="NmrA"/>
    <property type="match status" value="1"/>
</dbReference>
<dbReference type="InterPro" id="IPR036291">
    <property type="entry name" value="NAD(P)-bd_dom_sf"/>
</dbReference>
<gene>
    <name evidence="4" type="ORF">VKT23_001622</name>
</gene>
<accession>A0ABR1JZS0</accession>
<sequence>MTYTHTSFVVLGGKGDISPFVIDALAQHPGVKKLVVLSRPSSSQPSPSLPSKAELVQVDYNNHSSLVELFKKHSTEVVISTLADVAIGDAQKKAAIAAKEAGVKLFVPVEYGLVTVGCAGTGAGSPWTDKDEFAGFLQTIDLPYTRVFTGLWLAFVPPLIGYDINQKVNIVGKGEMPISLTAQEDVGGFIAHVTTTLPLSRLANANLRIEGERLTLRQIAERFNKPIEFVDSVPGPNREHMDVLQRAFEKGAGSTGWDFLKEIENPRDSENGAGSANKLWEGHVWKKLESL</sequence>
<reference evidence="4 5" key="1">
    <citation type="submission" date="2024-01" db="EMBL/GenBank/DDBJ databases">
        <title>A draft genome for the cacao thread blight pathogen Marasmiellus scandens.</title>
        <authorList>
            <person name="Baruah I.K."/>
            <person name="Leung J."/>
            <person name="Bukari Y."/>
            <person name="Amoako-Attah I."/>
            <person name="Meinhardt L.W."/>
            <person name="Bailey B.A."/>
            <person name="Cohen S.P."/>
        </authorList>
    </citation>
    <scope>NUCLEOTIDE SEQUENCE [LARGE SCALE GENOMIC DNA]</scope>
    <source>
        <strain evidence="4 5">GH-19</strain>
    </source>
</reference>
<evidence type="ECO:0000313" key="5">
    <source>
        <dbReference type="Proteomes" id="UP001498398"/>
    </source>
</evidence>
<proteinExistence type="predicted"/>
<evidence type="ECO:0000256" key="1">
    <source>
        <dbReference type="ARBA" id="ARBA00022857"/>
    </source>
</evidence>
<name>A0ABR1JZS0_9AGAR</name>
<evidence type="ECO:0000259" key="3">
    <source>
        <dbReference type="Pfam" id="PF05368"/>
    </source>
</evidence>
<comment type="caution">
    <text evidence="4">The sequence shown here is derived from an EMBL/GenBank/DDBJ whole genome shotgun (WGS) entry which is preliminary data.</text>
</comment>
<protein>
    <recommendedName>
        <fullName evidence="3">NmrA-like domain-containing protein</fullName>
    </recommendedName>
</protein>
<dbReference type="PANTHER" id="PTHR47706:SF9">
    <property type="entry name" value="NMRA-LIKE DOMAIN-CONTAINING PROTEIN-RELATED"/>
    <property type="match status" value="1"/>
</dbReference>
<keyword evidence="5" id="KW-1185">Reference proteome</keyword>
<evidence type="ECO:0000313" key="4">
    <source>
        <dbReference type="EMBL" id="KAK7470184.1"/>
    </source>
</evidence>
<dbReference type="Proteomes" id="UP001498398">
    <property type="component" value="Unassembled WGS sequence"/>
</dbReference>
<dbReference type="SUPFAM" id="SSF51735">
    <property type="entry name" value="NAD(P)-binding Rossmann-fold domains"/>
    <property type="match status" value="1"/>
</dbReference>
<dbReference type="EMBL" id="JBANRG010000002">
    <property type="protein sequence ID" value="KAK7470184.1"/>
    <property type="molecule type" value="Genomic_DNA"/>
</dbReference>
<dbReference type="InterPro" id="IPR008030">
    <property type="entry name" value="NmrA-like"/>
</dbReference>
<keyword evidence="2" id="KW-0560">Oxidoreductase</keyword>
<evidence type="ECO:0000256" key="2">
    <source>
        <dbReference type="ARBA" id="ARBA00023002"/>
    </source>
</evidence>
<dbReference type="Gene3D" id="3.40.50.720">
    <property type="entry name" value="NAD(P)-binding Rossmann-like Domain"/>
    <property type="match status" value="1"/>
</dbReference>